<dbReference type="InterPro" id="IPR001203">
    <property type="entry name" value="OxRdtase_Ald_Fedxn_C"/>
</dbReference>
<dbReference type="Proteomes" id="UP000295506">
    <property type="component" value="Unassembled WGS sequence"/>
</dbReference>
<dbReference type="GO" id="GO:0051539">
    <property type="term" value="F:4 iron, 4 sulfur cluster binding"/>
    <property type="evidence" value="ECO:0007669"/>
    <property type="project" value="UniProtKB-KW"/>
</dbReference>
<feature type="domain" description="Aldehyde ferredoxin oxidoreductase N-terminal" evidence="9">
    <location>
        <begin position="7"/>
        <end position="206"/>
    </location>
</feature>
<evidence type="ECO:0000313" key="12">
    <source>
        <dbReference type="Proteomes" id="UP000055611"/>
    </source>
</evidence>
<evidence type="ECO:0000259" key="9">
    <source>
        <dbReference type="SMART" id="SM00790"/>
    </source>
</evidence>
<gene>
    <name evidence="10" type="ORF">AWY79_08955</name>
    <name evidence="11" type="ORF">EDC59_101667</name>
</gene>
<evidence type="ECO:0000256" key="4">
    <source>
        <dbReference type="ARBA" id="ARBA00022723"/>
    </source>
</evidence>
<dbReference type="PANTHER" id="PTHR30038">
    <property type="entry name" value="ALDEHYDE FERREDOXIN OXIDOREDUCTASE"/>
    <property type="match status" value="1"/>
</dbReference>
<dbReference type="SUPFAM" id="SSF48310">
    <property type="entry name" value="Aldehyde ferredoxin oxidoreductase, C-terminal domains"/>
    <property type="match status" value="1"/>
</dbReference>
<dbReference type="AlphaFoldDB" id="A0A126QMX0"/>
<protein>
    <submittedName>
        <fullName evidence="10">Aldehyde ferredoxin oxidoreductase</fullName>
    </submittedName>
    <submittedName>
        <fullName evidence="11">Aldehyde:ferredoxin oxidoreductase</fullName>
    </submittedName>
</protein>
<dbReference type="Proteomes" id="UP000055611">
    <property type="component" value="Chromosome"/>
</dbReference>
<evidence type="ECO:0000256" key="6">
    <source>
        <dbReference type="ARBA" id="ARBA00023004"/>
    </source>
</evidence>
<dbReference type="GO" id="GO:0009055">
    <property type="term" value="F:electron transfer activity"/>
    <property type="evidence" value="ECO:0007669"/>
    <property type="project" value="InterPro"/>
</dbReference>
<dbReference type="Pfam" id="PF01314">
    <property type="entry name" value="AFOR_C"/>
    <property type="match status" value="1"/>
</dbReference>
<comment type="cofactor">
    <cofactor evidence="1">
        <name>[4Fe-4S] cluster</name>
        <dbReference type="ChEBI" id="CHEBI:49883"/>
    </cofactor>
</comment>
<evidence type="ECO:0000313" key="11">
    <source>
        <dbReference type="EMBL" id="TDT92261.1"/>
    </source>
</evidence>
<reference evidence="11 13" key="2">
    <citation type="submission" date="2019-03" db="EMBL/GenBank/DDBJ databases">
        <title>Genomic Encyclopedia of Type Strains, Phase IV (KMG-IV): sequencing the most valuable type-strain genomes for metagenomic binning, comparative biology and taxonomic classification.</title>
        <authorList>
            <person name="Goeker M."/>
        </authorList>
    </citation>
    <scope>NUCLEOTIDE SEQUENCE [LARGE SCALE GENOMIC DNA]</scope>
    <source>
        <strain evidence="11 13">DSM 101483</strain>
    </source>
</reference>
<keyword evidence="6" id="KW-0408">Iron</keyword>
<dbReference type="Gene3D" id="1.10.569.10">
    <property type="entry name" value="Aldehyde Ferredoxin Oxidoreductase Protein, subunit A, domain 2"/>
    <property type="match status" value="1"/>
</dbReference>
<accession>A0A126QMX0</accession>
<keyword evidence="3" id="KW-0004">4Fe-4S</keyword>
<keyword evidence="12" id="KW-1185">Reference proteome</keyword>
<dbReference type="Gene3D" id="1.10.599.10">
    <property type="entry name" value="Aldehyde Ferredoxin Oxidoreductase Protein, subunit A, domain 3"/>
    <property type="match status" value="1"/>
</dbReference>
<dbReference type="OrthoDB" id="9763894at2"/>
<dbReference type="EMBL" id="CP014206">
    <property type="protein sequence ID" value="AMK11234.1"/>
    <property type="molecule type" value="Genomic_DNA"/>
</dbReference>
<dbReference type="GO" id="GO:0046872">
    <property type="term" value="F:metal ion binding"/>
    <property type="evidence" value="ECO:0007669"/>
    <property type="project" value="UniProtKB-KW"/>
</dbReference>
<dbReference type="KEGG" id="dej:AWY79_08955"/>
<sequence length="583" mass="62195">MSGRFGWTGTVLCIDLTSGAITLDHPDDDLYRAFLGGRGLAGHYLRPFAAREHTDPDLPLLIFTGPLTGTDSPTSGRGTIMTRSPLTGAICDGSIGGGLPTRLKKAGFDGLVITGRGNVPCGIEIDDAGVRVVETDLWGRDTDAVLDTLEQRLPEDTSLACIGPAAENGSPLATVAVDHRHGNVRGGLGLVFAAKNLKYLTVRGTGDVPVRDPDGLAEARRAILRLTAASPVLMGRYGFSEWGTGALYDLMDARRMMPTDNFRRTRFEHAADTGAAAIAKRYSPRAHGCLGCHIRCRRIAGTGHAMPGYETLAHFTALIGNPDPDLALLGADICSRLGLETVSTAATLACLREHTGQDFNAKSLRTALHDMAEGGDLGRGAAFLARTLGTPDTAMTVKGLELPAYDPRGAMGLALSYAVSTRGGCHQRAFSLSHEILRKPVATDRFSFSGKARIIKLAEDGLAAADSMNGCRLIFLAAGLEEYAKVLEAVTGLEFSAQSLLETGERITVNERLMNVANGFTVADDDLPQRFFTEPGTSGPGMEIKPIDRDEFLRALNNYYAVRGLDPSGQPTDRTLERLGLTR</sequence>
<evidence type="ECO:0000256" key="1">
    <source>
        <dbReference type="ARBA" id="ARBA00001966"/>
    </source>
</evidence>
<dbReference type="InterPro" id="IPR013984">
    <property type="entry name" value="Ald_Fedxn_OxRdtase_dom2"/>
</dbReference>
<evidence type="ECO:0000256" key="7">
    <source>
        <dbReference type="ARBA" id="ARBA00023014"/>
    </source>
</evidence>
<dbReference type="InterPro" id="IPR051919">
    <property type="entry name" value="W-dependent_AOR"/>
</dbReference>
<dbReference type="InterPro" id="IPR036503">
    <property type="entry name" value="Ald_Fedxn_OxRdtase_N_sf"/>
</dbReference>
<evidence type="ECO:0000256" key="5">
    <source>
        <dbReference type="ARBA" id="ARBA00023002"/>
    </source>
</evidence>
<dbReference type="Gene3D" id="3.60.9.10">
    <property type="entry name" value="Aldehyde ferredoxin oxidoreductase, N-terminal domain"/>
    <property type="match status" value="1"/>
</dbReference>
<evidence type="ECO:0000313" key="13">
    <source>
        <dbReference type="Proteomes" id="UP000295506"/>
    </source>
</evidence>
<reference evidence="10 12" key="1">
    <citation type="journal article" date="2016" name="Front. Microbiol.">
        <title>Genome Sequence of the Piezophilic, Mesophilic Sulfate-Reducing Bacterium Desulfovibrio indicus J2T.</title>
        <authorList>
            <person name="Cao J."/>
            <person name="Maignien L."/>
            <person name="Shao Z."/>
            <person name="Alain K."/>
            <person name="Jebbar M."/>
        </authorList>
    </citation>
    <scope>NUCLEOTIDE SEQUENCE [LARGE SCALE GENOMIC DNA]</scope>
    <source>
        <strain evidence="10 12">J2</strain>
    </source>
</reference>
<evidence type="ECO:0000313" key="10">
    <source>
        <dbReference type="EMBL" id="AMK11234.1"/>
    </source>
</evidence>
<dbReference type="SMART" id="SM00790">
    <property type="entry name" value="AFOR_N"/>
    <property type="match status" value="1"/>
</dbReference>
<name>A0A126QMX0_9BACT</name>
<keyword evidence="7" id="KW-0411">Iron-sulfur</keyword>
<dbReference type="InterPro" id="IPR036021">
    <property type="entry name" value="Tungsten_al_ferr_oxy-like_C"/>
</dbReference>
<keyword evidence="4" id="KW-0479">Metal-binding</keyword>
<dbReference type="PANTHER" id="PTHR30038:SF0">
    <property type="entry name" value="TUNGSTEN-CONTAINING ALDEHYDE FERREDOXIN OXIDOREDUCTASE"/>
    <property type="match status" value="1"/>
</dbReference>
<dbReference type="RefSeq" id="WP_066802650.1">
    <property type="nucleotide sequence ID" value="NZ_CP014206.1"/>
</dbReference>
<comment type="cofactor">
    <cofactor evidence="8">
        <name>tungstopterin</name>
        <dbReference type="ChEBI" id="CHEBI:30402"/>
    </cofactor>
</comment>
<dbReference type="Pfam" id="PF02730">
    <property type="entry name" value="AFOR_N"/>
    <property type="match status" value="1"/>
</dbReference>
<dbReference type="SUPFAM" id="SSF56228">
    <property type="entry name" value="Aldehyde ferredoxin oxidoreductase, N-terminal domain"/>
    <property type="match status" value="1"/>
</dbReference>
<dbReference type="EMBL" id="SOBK01000001">
    <property type="protein sequence ID" value="TDT92261.1"/>
    <property type="molecule type" value="Genomic_DNA"/>
</dbReference>
<dbReference type="GO" id="GO:0016625">
    <property type="term" value="F:oxidoreductase activity, acting on the aldehyde or oxo group of donors, iron-sulfur protein as acceptor"/>
    <property type="evidence" value="ECO:0007669"/>
    <property type="project" value="InterPro"/>
</dbReference>
<organism evidence="11 13">
    <name type="scientific">Pseudodesulfovibrio indicus</name>
    <dbReference type="NCBI Taxonomy" id="1716143"/>
    <lineage>
        <taxon>Bacteria</taxon>
        <taxon>Pseudomonadati</taxon>
        <taxon>Thermodesulfobacteriota</taxon>
        <taxon>Desulfovibrionia</taxon>
        <taxon>Desulfovibrionales</taxon>
        <taxon>Desulfovibrionaceae</taxon>
    </lineage>
</organism>
<proteinExistence type="inferred from homology"/>
<evidence type="ECO:0000256" key="8">
    <source>
        <dbReference type="ARBA" id="ARBA00049934"/>
    </source>
</evidence>
<comment type="similarity">
    <text evidence="2">Belongs to the AOR/FOR family.</text>
</comment>
<evidence type="ECO:0000256" key="3">
    <source>
        <dbReference type="ARBA" id="ARBA00022485"/>
    </source>
</evidence>
<keyword evidence="5" id="KW-0560">Oxidoreductase</keyword>
<evidence type="ECO:0000256" key="2">
    <source>
        <dbReference type="ARBA" id="ARBA00011032"/>
    </source>
</evidence>
<dbReference type="InterPro" id="IPR013985">
    <property type="entry name" value="Ald_Fedxn_OxRdtase_dom3"/>
</dbReference>
<dbReference type="InterPro" id="IPR013983">
    <property type="entry name" value="Ald_Fedxn_OxRdtase_N"/>
</dbReference>